<dbReference type="PANTHER" id="PTHR35046:SF9">
    <property type="entry name" value="RNA-DIRECTED DNA POLYMERASE"/>
    <property type="match status" value="1"/>
</dbReference>
<accession>A0A371FDR7</accession>
<sequence length="73" mass="8420">MSVQVPLSFTLGKYKDEVLCNVVPMEETHILLGRPWQYDRKVTHDGITNKLTFIHRGKKVTLKPLSPKEVNED</sequence>
<reference evidence="1" key="1">
    <citation type="submission" date="2018-05" db="EMBL/GenBank/DDBJ databases">
        <title>Draft genome of Mucuna pruriens seed.</title>
        <authorList>
            <person name="Nnadi N.E."/>
            <person name="Vos R."/>
            <person name="Hasami M.H."/>
            <person name="Devisetty U.K."/>
            <person name="Aguiy J.C."/>
        </authorList>
    </citation>
    <scope>NUCLEOTIDE SEQUENCE [LARGE SCALE GENOMIC DNA]</scope>
    <source>
        <strain evidence="1">JCA_2017</strain>
    </source>
</reference>
<proteinExistence type="predicted"/>
<keyword evidence="2" id="KW-1185">Reference proteome</keyword>
<protein>
    <submittedName>
        <fullName evidence="1">Uncharacterized protein</fullName>
    </submittedName>
</protein>
<evidence type="ECO:0000313" key="2">
    <source>
        <dbReference type="Proteomes" id="UP000257109"/>
    </source>
</evidence>
<dbReference type="AlphaFoldDB" id="A0A371FDR7"/>
<organism evidence="1 2">
    <name type="scientific">Mucuna pruriens</name>
    <name type="common">Velvet bean</name>
    <name type="synonym">Dolichos pruriens</name>
    <dbReference type="NCBI Taxonomy" id="157652"/>
    <lineage>
        <taxon>Eukaryota</taxon>
        <taxon>Viridiplantae</taxon>
        <taxon>Streptophyta</taxon>
        <taxon>Embryophyta</taxon>
        <taxon>Tracheophyta</taxon>
        <taxon>Spermatophyta</taxon>
        <taxon>Magnoliopsida</taxon>
        <taxon>eudicotyledons</taxon>
        <taxon>Gunneridae</taxon>
        <taxon>Pentapetalae</taxon>
        <taxon>rosids</taxon>
        <taxon>fabids</taxon>
        <taxon>Fabales</taxon>
        <taxon>Fabaceae</taxon>
        <taxon>Papilionoideae</taxon>
        <taxon>50 kb inversion clade</taxon>
        <taxon>NPAAA clade</taxon>
        <taxon>indigoferoid/millettioid clade</taxon>
        <taxon>Phaseoleae</taxon>
        <taxon>Mucuna</taxon>
    </lineage>
</organism>
<dbReference type="PANTHER" id="PTHR35046">
    <property type="entry name" value="ZINC KNUCKLE (CCHC-TYPE) FAMILY PROTEIN"/>
    <property type="match status" value="1"/>
</dbReference>
<dbReference type="Proteomes" id="UP000257109">
    <property type="component" value="Unassembled WGS sequence"/>
</dbReference>
<evidence type="ECO:0000313" key="1">
    <source>
        <dbReference type="EMBL" id="RDX76444.1"/>
    </source>
</evidence>
<gene>
    <name evidence="1" type="ORF">CR513_43554</name>
</gene>
<dbReference type="OrthoDB" id="1747743at2759"/>
<dbReference type="EMBL" id="QJKJ01009506">
    <property type="protein sequence ID" value="RDX76444.1"/>
    <property type="molecule type" value="Genomic_DNA"/>
</dbReference>
<name>A0A371FDR7_MUCPR</name>
<feature type="non-terminal residue" evidence="1">
    <location>
        <position position="1"/>
    </location>
</feature>
<comment type="caution">
    <text evidence="1">The sequence shown here is derived from an EMBL/GenBank/DDBJ whole genome shotgun (WGS) entry which is preliminary data.</text>
</comment>